<accession>A0A7S7NQ22</accession>
<name>A0A7S7NQ22_PALFE</name>
<sequence>MHRLLWVTEHYPPVKGGMAVSCARVVRGLRRRGLSVDLLALNGAHEPVEVRPTDGGADLRIRRDRSPEVAPNLAWSLVRERHLADPYSAIVSFGASKAGFVGTTFGAWLDLPSLVMVRGNDLDRDWFLPRRGGWVREALSRATAIGAVSTEKVERIARLYPGKCVLWTPNGVDSKRWELLAADVRRRDEVRSLLDAGHRRICGLFGELKFKKRIPFWLEAVRDAGLLSSIALLVVGQLDEDTTRILDDPAIAPRSLRLPFLPQAELPALYSACDFVAIPSAFEGMPNVLLEAAACGAVPLVSDAGAMRDVVEDGVTGFVFRAENRQAAGEATRRALELSSEQLAAMSAAVRARIRDRFSPEREIDTILDLIHRAAP</sequence>
<dbReference type="PANTHER" id="PTHR45947">
    <property type="entry name" value="SULFOQUINOVOSYL TRANSFERASE SQD2"/>
    <property type="match status" value="1"/>
</dbReference>
<dbReference type="Pfam" id="PF00534">
    <property type="entry name" value="Glycos_transf_1"/>
    <property type="match status" value="1"/>
</dbReference>
<keyword evidence="4" id="KW-1185">Reference proteome</keyword>
<dbReference type="PANTHER" id="PTHR45947:SF3">
    <property type="entry name" value="SULFOQUINOVOSYL TRANSFERASE SQD2"/>
    <property type="match status" value="1"/>
</dbReference>
<dbReference type="Pfam" id="PF13439">
    <property type="entry name" value="Glyco_transf_4"/>
    <property type="match status" value="1"/>
</dbReference>
<dbReference type="CDD" id="cd03801">
    <property type="entry name" value="GT4_PimA-like"/>
    <property type="match status" value="1"/>
</dbReference>
<proteinExistence type="predicted"/>
<keyword evidence="3" id="KW-0808">Transferase</keyword>
<evidence type="ECO:0000313" key="4">
    <source>
        <dbReference type="Proteomes" id="UP000593892"/>
    </source>
</evidence>
<dbReference type="InterPro" id="IPR028098">
    <property type="entry name" value="Glyco_trans_4-like_N"/>
</dbReference>
<protein>
    <submittedName>
        <fullName evidence="3">Glycosyltransferase family 4 protein</fullName>
    </submittedName>
</protein>
<feature type="domain" description="Glycosyltransferase subfamily 4-like N-terminal" evidence="2">
    <location>
        <begin position="16"/>
        <end position="176"/>
    </location>
</feature>
<feature type="domain" description="Glycosyl transferase family 1" evidence="1">
    <location>
        <begin position="199"/>
        <end position="350"/>
    </location>
</feature>
<dbReference type="GO" id="GO:0016757">
    <property type="term" value="F:glycosyltransferase activity"/>
    <property type="evidence" value="ECO:0007669"/>
    <property type="project" value="InterPro"/>
</dbReference>
<dbReference type="SUPFAM" id="SSF53756">
    <property type="entry name" value="UDP-Glycosyltransferase/glycogen phosphorylase"/>
    <property type="match status" value="1"/>
</dbReference>
<evidence type="ECO:0000259" key="2">
    <source>
        <dbReference type="Pfam" id="PF13439"/>
    </source>
</evidence>
<dbReference type="RefSeq" id="WP_194449354.1">
    <property type="nucleotide sequence ID" value="NZ_CP063849.1"/>
</dbReference>
<dbReference type="Gene3D" id="3.40.50.2000">
    <property type="entry name" value="Glycogen Phosphorylase B"/>
    <property type="match status" value="2"/>
</dbReference>
<reference evidence="3 4" key="1">
    <citation type="submission" date="2020-10" db="EMBL/GenBank/DDBJ databases">
        <title>Complete genome sequence of Paludibaculum fermentans P105T, a facultatively anaerobic acidobacterium capable of dissimilatory Fe(III) reduction.</title>
        <authorList>
            <person name="Dedysh S.N."/>
            <person name="Beletsky A.V."/>
            <person name="Kulichevskaya I.S."/>
            <person name="Mardanov A.V."/>
            <person name="Ravin N.V."/>
        </authorList>
    </citation>
    <scope>NUCLEOTIDE SEQUENCE [LARGE SCALE GENOMIC DNA]</scope>
    <source>
        <strain evidence="3 4">P105</strain>
    </source>
</reference>
<dbReference type="InterPro" id="IPR050194">
    <property type="entry name" value="Glycosyltransferase_grp1"/>
</dbReference>
<dbReference type="EMBL" id="CP063849">
    <property type="protein sequence ID" value="QOY87687.1"/>
    <property type="molecule type" value="Genomic_DNA"/>
</dbReference>
<evidence type="ECO:0000259" key="1">
    <source>
        <dbReference type="Pfam" id="PF00534"/>
    </source>
</evidence>
<dbReference type="Proteomes" id="UP000593892">
    <property type="component" value="Chromosome"/>
</dbReference>
<dbReference type="KEGG" id="pfer:IRI77_33890"/>
<gene>
    <name evidence="3" type="ORF">IRI77_33890</name>
</gene>
<evidence type="ECO:0000313" key="3">
    <source>
        <dbReference type="EMBL" id="QOY87687.1"/>
    </source>
</evidence>
<organism evidence="3 4">
    <name type="scientific">Paludibaculum fermentans</name>
    <dbReference type="NCBI Taxonomy" id="1473598"/>
    <lineage>
        <taxon>Bacteria</taxon>
        <taxon>Pseudomonadati</taxon>
        <taxon>Acidobacteriota</taxon>
        <taxon>Terriglobia</taxon>
        <taxon>Bryobacterales</taxon>
        <taxon>Bryobacteraceae</taxon>
        <taxon>Paludibaculum</taxon>
    </lineage>
</organism>
<dbReference type="InterPro" id="IPR001296">
    <property type="entry name" value="Glyco_trans_1"/>
</dbReference>
<dbReference type="AlphaFoldDB" id="A0A7S7NQ22"/>